<feature type="region of interest" description="Disordered" evidence="1">
    <location>
        <begin position="1"/>
        <end position="37"/>
    </location>
</feature>
<reference evidence="2 3" key="1">
    <citation type="submission" date="2018-11" db="EMBL/GenBank/DDBJ databases">
        <authorList>
            <consortium name="Pathogen Informatics"/>
        </authorList>
    </citation>
    <scope>NUCLEOTIDE SEQUENCE [LARGE SCALE GENOMIC DNA]</scope>
</reference>
<feature type="non-terminal residue" evidence="2">
    <location>
        <position position="1"/>
    </location>
</feature>
<proteinExistence type="predicted"/>
<organism evidence="2 3">
    <name type="scientific">Strongylus vulgaris</name>
    <name type="common">Blood worm</name>
    <dbReference type="NCBI Taxonomy" id="40348"/>
    <lineage>
        <taxon>Eukaryota</taxon>
        <taxon>Metazoa</taxon>
        <taxon>Ecdysozoa</taxon>
        <taxon>Nematoda</taxon>
        <taxon>Chromadorea</taxon>
        <taxon>Rhabditida</taxon>
        <taxon>Rhabditina</taxon>
        <taxon>Rhabditomorpha</taxon>
        <taxon>Strongyloidea</taxon>
        <taxon>Strongylidae</taxon>
        <taxon>Strongylus</taxon>
    </lineage>
</organism>
<protein>
    <submittedName>
        <fullName evidence="2">Uncharacterized protein</fullName>
    </submittedName>
</protein>
<feature type="compositionally biased region" description="Polar residues" evidence="1">
    <location>
        <begin position="23"/>
        <end position="37"/>
    </location>
</feature>
<keyword evidence="3" id="KW-1185">Reference proteome</keyword>
<evidence type="ECO:0000313" key="3">
    <source>
        <dbReference type="Proteomes" id="UP000270094"/>
    </source>
</evidence>
<name>A0A3P7JL77_STRVU</name>
<dbReference type="EMBL" id="UYYB01109252">
    <property type="protein sequence ID" value="VDM80619.1"/>
    <property type="molecule type" value="Genomic_DNA"/>
</dbReference>
<dbReference type="Proteomes" id="UP000270094">
    <property type="component" value="Unassembled WGS sequence"/>
</dbReference>
<evidence type="ECO:0000256" key="1">
    <source>
        <dbReference type="SAM" id="MobiDB-lite"/>
    </source>
</evidence>
<sequence length="132" mass="13783">GPHKHHGHHHHRRTFRPRPTIPQSITTPAEPEQSTQLPAITTSAAEVVVTDVVSGGPTSVPVVTDVVTGEVTFIPDVLSTEGSMVTRADFEPSTNVPDIASSTVEVVVTNVVTAEVTSKPTAVTSETATVSA</sequence>
<feature type="compositionally biased region" description="Basic residues" evidence="1">
    <location>
        <begin position="1"/>
        <end position="16"/>
    </location>
</feature>
<accession>A0A3P7JL77</accession>
<evidence type="ECO:0000313" key="2">
    <source>
        <dbReference type="EMBL" id="VDM80619.1"/>
    </source>
</evidence>
<gene>
    <name evidence="2" type="ORF">SVUK_LOCUS15617</name>
</gene>
<dbReference type="AlphaFoldDB" id="A0A3P7JL77"/>